<dbReference type="Proteomes" id="UP000308891">
    <property type="component" value="Unassembled WGS sequence"/>
</dbReference>
<protein>
    <recommendedName>
        <fullName evidence="4">Cobalt transporter</fullName>
    </recommendedName>
</protein>
<gene>
    <name evidence="2" type="ORF">E5K04_04755</name>
</gene>
<keyword evidence="1" id="KW-1133">Transmembrane helix</keyword>
<keyword evidence="1" id="KW-0472">Membrane</keyword>
<dbReference type="EMBL" id="STGJ01000003">
    <property type="protein sequence ID" value="TIC85297.1"/>
    <property type="molecule type" value="Genomic_DNA"/>
</dbReference>
<feature type="transmembrane region" description="Helical" evidence="1">
    <location>
        <begin position="90"/>
        <end position="110"/>
    </location>
</feature>
<dbReference type="AlphaFoldDB" id="A0A4T0V1Y7"/>
<proteinExistence type="predicted"/>
<dbReference type="OrthoDB" id="5784756at2"/>
<keyword evidence="3" id="KW-1185">Reference proteome</keyword>
<reference evidence="2 3" key="1">
    <citation type="submission" date="2019-04" db="EMBL/GenBank/DDBJ databases">
        <title>Crenobacter sp. nov.</title>
        <authorList>
            <person name="Shi S."/>
        </authorList>
    </citation>
    <scope>NUCLEOTIDE SEQUENCE [LARGE SCALE GENOMIC DNA]</scope>
    <source>
        <strain evidence="2 3">GY 70310</strain>
    </source>
</reference>
<accession>A0A4T0V1Y7</accession>
<feature type="transmembrane region" description="Helical" evidence="1">
    <location>
        <begin position="12"/>
        <end position="45"/>
    </location>
</feature>
<evidence type="ECO:0000256" key="1">
    <source>
        <dbReference type="SAM" id="Phobius"/>
    </source>
</evidence>
<feature type="transmembrane region" description="Helical" evidence="1">
    <location>
        <begin position="57"/>
        <end position="78"/>
    </location>
</feature>
<evidence type="ECO:0008006" key="4">
    <source>
        <dbReference type="Google" id="ProtNLM"/>
    </source>
</evidence>
<comment type="caution">
    <text evidence="2">The sequence shown here is derived from an EMBL/GenBank/DDBJ whole genome shotgun (WGS) entry which is preliminary data.</text>
</comment>
<evidence type="ECO:0000313" key="2">
    <source>
        <dbReference type="EMBL" id="TIC85297.1"/>
    </source>
</evidence>
<keyword evidence="1" id="KW-0812">Transmembrane</keyword>
<feature type="transmembrane region" description="Helical" evidence="1">
    <location>
        <begin position="193"/>
        <end position="210"/>
    </location>
</feature>
<dbReference type="RefSeq" id="WP_136551746.1">
    <property type="nucleotide sequence ID" value="NZ_STGJ01000003.1"/>
</dbReference>
<name>A0A4T0V1Y7_9NEIS</name>
<sequence>MAAPECMLPGAWLFAWLNLCVLLAFAPAPLVWGLAGFAAAAAACFRPALLGSTLRRMGWLLLSLMAVMAWTTPGDALFDARWAPTRQGLAAGATQAARLLCAVLAVRAIIAASPRPALLGAFYQAFRPLSRLGFPADTLAVRLWLTLDAVDALGRVPFRALWARLGRALDQDVAVSGPDRVELLLCKWRTREWCLVAVCVLVSGWTIARWG</sequence>
<organism evidence="2 3">
    <name type="scientific">Crenobacter intestini</name>
    <dbReference type="NCBI Taxonomy" id="2563443"/>
    <lineage>
        <taxon>Bacteria</taxon>
        <taxon>Pseudomonadati</taxon>
        <taxon>Pseudomonadota</taxon>
        <taxon>Betaproteobacteria</taxon>
        <taxon>Neisseriales</taxon>
        <taxon>Neisseriaceae</taxon>
        <taxon>Crenobacter</taxon>
    </lineage>
</organism>
<evidence type="ECO:0000313" key="3">
    <source>
        <dbReference type="Proteomes" id="UP000308891"/>
    </source>
</evidence>